<proteinExistence type="predicted"/>
<dbReference type="Proteomes" id="UP001164965">
    <property type="component" value="Chromosome"/>
</dbReference>
<dbReference type="RefSeq" id="WP_265381659.1">
    <property type="nucleotide sequence ID" value="NZ_CP110615.1"/>
</dbReference>
<dbReference type="Gene3D" id="1.20.1260.20">
    <property type="entry name" value="PPE superfamily"/>
    <property type="match status" value="1"/>
</dbReference>
<feature type="region of interest" description="Disordered" evidence="1">
    <location>
        <begin position="253"/>
        <end position="289"/>
    </location>
</feature>
<evidence type="ECO:0000313" key="2">
    <source>
        <dbReference type="EMBL" id="UZJ23552.1"/>
    </source>
</evidence>
<feature type="compositionally biased region" description="Gly residues" evidence="1">
    <location>
        <begin position="473"/>
        <end position="484"/>
    </location>
</feature>
<gene>
    <name evidence="2" type="ORF">RHODO2019_09970</name>
</gene>
<organism evidence="2 3">
    <name type="scientific">Rhodococcus antarcticus</name>
    <dbReference type="NCBI Taxonomy" id="2987751"/>
    <lineage>
        <taxon>Bacteria</taxon>
        <taxon>Bacillati</taxon>
        <taxon>Actinomycetota</taxon>
        <taxon>Actinomycetes</taxon>
        <taxon>Mycobacteriales</taxon>
        <taxon>Nocardiaceae</taxon>
        <taxon>Rhodococcus</taxon>
    </lineage>
</organism>
<feature type="region of interest" description="Disordered" evidence="1">
    <location>
        <begin position="424"/>
        <end position="516"/>
    </location>
</feature>
<evidence type="ECO:0008006" key="4">
    <source>
        <dbReference type="Google" id="ProtNLM"/>
    </source>
</evidence>
<name>A0ABY6NVY9_9NOCA</name>
<feature type="compositionally biased region" description="Low complexity" evidence="1">
    <location>
        <begin position="274"/>
        <end position="289"/>
    </location>
</feature>
<reference evidence="2" key="1">
    <citation type="submission" date="2022-10" db="EMBL/GenBank/DDBJ databases">
        <title>Rhodococcus sp.75.</title>
        <authorList>
            <person name="Sun M."/>
        </authorList>
    </citation>
    <scope>NUCLEOTIDE SEQUENCE</scope>
    <source>
        <strain evidence="2">75</strain>
    </source>
</reference>
<feature type="compositionally biased region" description="Gly residues" evidence="1">
    <location>
        <begin position="490"/>
        <end position="501"/>
    </location>
</feature>
<dbReference type="EMBL" id="CP110615">
    <property type="protein sequence ID" value="UZJ23552.1"/>
    <property type="molecule type" value="Genomic_DNA"/>
</dbReference>
<accession>A0ABY6NVY9</accession>
<feature type="compositionally biased region" description="Gly residues" evidence="1">
    <location>
        <begin position="439"/>
        <end position="465"/>
    </location>
</feature>
<keyword evidence="3" id="KW-1185">Reference proteome</keyword>
<evidence type="ECO:0000256" key="1">
    <source>
        <dbReference type="SAM" id="MobiDB-lite"/>
    </source>
</evidence>
<evidence type="ECO:0000313" key="3">
    <source>
        <dbReference type="Proteomes" id="UP001164965"/>
    </source>
</evidence>
<sequence length="535" mass="51549">MTSPTPPAETSAPALYTTVESDKDIAAASAAYAGSSIIAPIMTAIDRIVQTSQNAGLAQSVTMGSDRVLEPVNWDGQSHQQMWNGVHDQNDPSSGANQGAAWVEIGNVLAELNGDLATAVSATIGGWQGDGGSAARAAVLGLAQWGGQSAQAAQYMGSQLSDQTDGASTAKNAMPEPDSYDAQQVFTQTYTSSVHDTRQLYAANPTDDGTVTEPTEADGLQAASAANAAVAARAEQSEAKRQQAIQVMRTYETTSTGVDESTPVFAPPPDEVNGNRNSGSSYSSTPVSVHSAGYVAPTGATLAPTGGGFVAVGTPGGTVSPTGSPIAGSGGVSTPVGSSGPAGQLLEGGRSVGAFGGAGTPSSAAGSYGPGGAGGAGANGFSRGGGARAGGGIAGAPVPMGGVSGDQARSNRAYGPGLRYGGQGGTGLAGRSGIESPAGRGGAGRGAAGEGAGPRAGGSAAGEGSGPRRAGAAGAGAAGAGAPGRAGASGASGAGGRGTGAKGEEDGEHETPDYLKTIDLFGTTQVVAPAVIGEQ</sequence>
<dbReference type="SUPFAM" id="SSF140459">
    <property type="entry name" value="PE/PPE dimer-like"/>
    <property type="match status" value="1"/>
</dbReference>
<protein>
    <recommendedName>
        <fullName evidence="4">PPE family protein</fullName>
    </recommendedName>
</protein>
<dbReference type="InterPro" id="IPR038332">
    <property type="entry name" value="PPE_sf"/>
</dbReference>